<evidence type="ECO:0000313" key="1">
    <source>
        <dbReference type="EMBL" id="CAH1968912.1"/>
    </source>
</evidence>
<name>A0A9P0P7W9_ACAOB</name>
<comment type="caution">
    <text evidence="1">The sequence shown here is derived from an EMBL/GenBank/DDBJ whole genome shotgun (WGS) entry which is preliminary data.</text>
</comment>
<protein>
    <submittedName>
        <fullName evidence="1">Uncharacterized protein</fullName>
    </submittedName>
</protein>
<keyword evidence="2" id="KW-1185">Reference proteome</keyword>
<organism evidence="1 2">
    <name type="scientific">Acanthoscelides obtectus</name>
    <name type="common">Bean weevil</name>
    <name type="synonym">Bruchus obtectus</name>
    <dbReference type="NCBI Taxonomy" id="200917"/>
    <lineage>
        <taxon>Eukaryota</taxon>
        <taxon>Metazoa</taxon>
        <taxon>Ecdysozoa</taxon>
        <taxon>Arthropoda</taxon>
        <taxon>Hexapoda</taxon>
        <taxon>Insecta</taxon>
        <taxon>Pterygota</taxon>
        <taxon>Neoptera</taxon>
        <taxon>Endopterygota</taxon>
        <taxon>Coleoptera</taxon>
        <taxon>Polyphaga</taxon>
        <taxon>Cucujiformia</taxon>
        <taxon>Chrysomeloidea</taxon>
        <taxon>Chrysomelidae</taxon>
        <taxon>Bruchinae</taxon>
        <taxon>Bruchini</taxon>
        <taxon>Acanthoscelides</taxon>
    </lineage>
</organism>
<evidence type="ECO:0000313" key="2">
    <source>
        <dbReference type="Proteomes" id="UP001152888"/>
    </source>
</evidence>
<reference evidence="1" key="1">
    <citation type="submission" date="2022-03" db="EMBL/GenBank/DDBJ databases">
        <authorList>
            <person name="Sayadi A."/>
        </authorList>
    </citation>
    <scope>NUCLEOTIDE SEQUENCE</scope>
</reference>
<accession>A0A9P0P7W9</accession>
<proteinExistence type="predicted"/>
<dbReference type="Proteomes" id="UP001152888">
    <property type="component" value="Unassembled WGS sequence"/>
</dbReference>
<dbReference type="AlphaFoldDB" id="A0A9P0P7W9"/>
<gene>
    <name evidence="1" type="ORF">ACAOBT_LOCUS8133</name>
</gene>
<sequence>MLIEQTFESQKRRVSIITIFSDRQKFGALLHFPYPIFMY</sequence>
<dbReference type="EMBL" id="CAKOFQ010006758">
    <property type="protein sequence ID" value="CAH1968912.1"/>
    <property type="molecule type" value="Genomic_DNA"/>
</dbReference>